<dbReference type="Gene3D" id="1.20.900.10">
    <property type="entry name" value="Dbl homology (DH) domain"/>
    <property type="match status" value="1"/>
</dbReference>
<feature type="compositionally biased region" description="Low complexity" evidence="1">
    <location>
        <begin position="383"/>
        <end position="396"/>
    </location>
</feature>
<feature type="compositionally biased region" description="Low complexity" evidence="1">
    <location>
        <begin position="862"/>
        <end position="879"/>
    </location>
</feature>
<dbReference type="InterPro" id="IPR000219">
    <property type="entry name" value="DH_dom"/>
</dbReference>
<feature type="region of interest" description="Disordered" evidence="1">
    <location>
        <begin position="610"/>
        <end position="636"/>
    </location>
</feature>
<gene>
    <name evidence="3" type="ORF">BZ3500_MVSOF-1268-A1-R1_CHR2-1G04114</name>
</gene>
<name>A0A2X0K6A7_9BASI</name>
<keyword evidence="4" id="KW-1185">Reference proteome</keyword>
<feature type="compositionally biased region" description="Low complexity" evidence="1">
    <location>
        <begin position="951"/>
        <end position="964"/>
    </location>
</feature>
<feature type="compositionally biased region" description="Low complexity" evidence="1">
    <location>
        <begin position="611"/>
        <end position="636"/>
    </location>
</feature>
<evidence type="ECO:0000313" key="3">
    <source>
        <dbReference type="EMBL" id="SCZ87989.1"/>
    </source>
</evidence>
<feature type="compositionally biased region" description="Polar residues" evidence="1">
    <location>
        <begin position="399"/>
        <end position="411"/>
    </location>
</feature>
<feature type="compositionally biased region" description="Low complexity" evidence="1">
    <location>
        <begin position="740"/>
        <end position="750"/>
    </location>
</feature>
<dbReference type="AlphaFoldDB" id="A0A2X0K6A7"/>
<dbReference type="GO" id="GO:0005085">
    <property type="term" value="F:guanyl-nucleotide exchange factor activity"/>
    <property type="evidence" value="ECO:0007669"/>
    <property type="project" value="InterPro"/>
</dbReference>
<organism evidence="3 4">
    <name type="scientific">Microbotryum saponariae</name>
    <dbReference type="NCBI Taxonomy" id="289078"/>
    <lineage>
        <taxon>Eukaryota</taxon>
        <taxon>Fungi</taxon>
        <taxon>Dikarya</taxon>
        <taxon>Basidiomycota</taxon>
        <taxon>Pucciniomycotina</taxon>
        <taxon>Microbotryomycetes</taxon>
        <taxon>Microbotryales</taxon>
        <taxon>Microbotryaceae</taxon>
        <taxon>Microbotryum</taxon>
    </lineage>
</organism>
<feature type="domain" description="DH" evidence="2">
    <location>
        <begin position="164"/>
        <end position="383"/>
    </location>
</feature>
<dbReference type="STRING" id="289078.A0A2X0K6A7"/>
<feature type="compositionally biased region" description="Polar residues" evidence="1">
    <location>
        <begin position="803"/>
        <end position="833"/>
    </location>
</feature>
<dbReference type="InterPro" id="IPR035899">
    <property type="entry name" value="DBL_dom_sf"/>
</dbReference>
<feature type="compositionally biased region" description="Polar residues" evidence="1">
    <location>
        <begin position="909"/>
        <end position="920"/>
    </location>
</feature>
<dbReference type="Gene3D" id="2.30.29.30">
    <property type="entry name" value="Pleckstrin-homology domain (PH domain)/Phosphotyrosine-binding domain (PTB)"/>
    <property type="match status" value="1"/>
</dbReference>
<feature type="compositionally biased region" description="Low complexity" evidence="1">
    <location>
        <begin position="412"/>
        <end position="430"/>
    </location>
</feature>
<feature type="region of interest" description="Disordered" evidence="1">
    <location>
        <begin position="1"/>
        <end position="164"/>
    </location>
</feature>
<proteinExistence type="predicted"/>
<sequence>MDMSAIPLPPPPPPSHDSPPSTSLSSSLRMRSAWPNQPAAYSNAGPSTSSPLSSSPTSYAPGPSMASTSTSNDGAFVPRQPRRSSLLPAVPSGSAPHQQQPPSLNAARVGGSTPLGQRTASPLAPMAPPAVAPLRLPTTPAPIANIATASSPTTAPFPTTTSTKRANPLEDLIYTEQTYVDDLGMVIKRVAAAWSPTNLPPPALVTVFRSMHAIYKTNDLFLTRLVDIGPNPSSPRALGDLLMRWVDDLAPSYTDYSKACATDFDLFPPVQGNPKLGPLLQQLPWPDTLDDDDELSDATHLTLDALFSLPHIRLKYYKKLYAKLLRSAVVGGLLVDANARLDALLESYEKARKTSVVVLHGGVEPTEEARRRVRRMTPPADMTASTSTSAGNTAAAQNGLRSSGESGTVNTSFDSSARSSSATVQSSVTDGSNKTHTPATTVSEGPASPRIQDLERRLNASRALDIFTMLPKKCKLQMAPPSLPFTRSLRRAGDVTLSLYPRSDPRGNKVVIDRAHLFLLTDLFLVCQRMTPQERIANTGGDGDDSDFWLVYPPLAGKHLRVARSQSAEHTLEVTIMKKETLIVRFRDGRTLEEWKESFEDAIAFGAAQPSSAAGSNSVASARPTAATSSSVPPVLSPTAPYSPLSLGHMPGGLPAKSWNEVHPLPVRSPASHQHEFSAQPRGPSPINAGYTTSPSAVPSFVPPSSSPPIDRRLPAMNKLTIDTSRQPTVPGYQQDRRAFSAGPHPSSPASRPPPNGYPSPQYAQPSSSSPRHYGLPGSAASTNSIGRSVSPSPQSAAFQSSNGNHVPSLNQPGSSSAYSGRQSPYNGSSQGGYANEYGQGRQRSNLPPLPPNGIPDRLVKSTSSRSNGSSASSGTHYSSNHHEIPPVPSSARSSANGSVGGDPRFNMGRSQDSYRSADNYSHGGMLGPPSHAVHRSRSADGLRDPREYLPSAYAASSAPGSSYNGFDGRRRERNSMDFDPDVDDDEADASAAIERARKEQASVIAQMRCKVFLQHGHEQWKSLGTAKLKLFLSKPSLTKQLVVDSDKNKTIISTIILTDGVERVGKTGVAIELSNQGEKTGIVYMLQMKTEQSCVGLFDQLLIGSDRASAAKRR</sequence>
<reference evidence="4" key="1">
    <citation type="submission" date="2016-10" db="EMBL/GenBank/DDBJ databases">
        <authorList>
            <person name="Jeantristanb JTB J.-T."/>
            <person name="Ricardo R."/>
        </authorList>
    </citation>
    <scope>NUCLEOTIDE SEQUENCE [LARGE SCALE GENOMIC DNA]</scope>
</reference>
<accession>A0A2X0K6A7</accession>
<feature type="compositionally biased region" description="Low complexity" evidence="1">
    <location>
        <begin position="759"/>
        <end position="771"/>
    </location>
</feature>
<feature type="compositionally biased region" description="Low complexity" evidence="1">
    <location>
        <begin position="132"/>
        <end position="163"/>
    </location>
</feature>
<feature type="region of interest" description="Disordered" evidence="1">
    <location>
        <begin position="363"/>
        <end position="452"/>
    </location>
</feature>
<feature type="compositionally biased region" description="Low complexity" evidence="1">
    <location>
        <begin position="18"/>
        <end position="28"/>
    </location>
</feature>
<protein>
    <submittedName>
        <fullName evidence="3">BZ3500_MvSof-1268-A1-R1_Chr2-1g04114 protein</fullName>
    </submittedName>
</protein>
<feature type="compositionally biased region" description="Low complexity" evidence="1">
    <location>
        <begin position="789"/>
        <end position="802"/>
    </location>
</feature>
<dbReference type="PROSITE" id="PS50010">
    <property type="entry name" value="DH_2"/>
    <property type="match status" value="1"/>
</dbReference>
<dbReference type="InterPro" id="IPR011993">
    <property type="entry name" value="PH-like_dom_sf"/>
</dbReference>
<dbReference type="Pfam" id="PF00621">
    <property type="entry name" value="RhoGEF"/>
    <property type="match status" value="1"/>
</dbReference>
<evidence type="ECO:0000259" key="2">
    <source>
        <dbReference type="PROSITE" id="PS50010"/>
    </source>
</evidence>
<feature type="compositionally biased region" description="Polar residues" evidence="1">
    <location>
        <begin position="431"/>
        <end position="443"/>
    </location>
</feature>
<dbReference type="OrthoDB" id="6244550at2759"/>
<feature type="compositionally biased region" description="Basic and acidic residues" evidence="1">
    <location>
        <begin position="938"/>
        <end position="948"/>
    </location>
</feature>
<feature type="compositionally biased region" description="Low complexity" evidence="1">
    <location>
        <begin position="46"/>
        <end position="58"/>
    </location>
</feature>
<feature type="compositionally biased region" description="Basic and acidic residues" evidence="1">
    <location>
        <begin position="968"/>
        <end position="977"/>
    </location>
</feature>
<dbReference type="SUPFAM" id="SSF48065">
    <property type="entry name" value="DBL homology domain (DH-domain)"/>
    <property type="match status" value="1"/>
</dbReference>
<evidence type="ECO:0000256" key="1">
    <source>
        <dbReference type="SAM" id="MobiDB-lite"/>
    </source>
</evidence>
<evidence type="ECO:0000313" key="4">
    <source>
        <dbReference type="Proteomes" id="UP000249723"/>
    </source>
</evidence>
<dbReference type="EMBL" id="FMWP01000012">
    <property type="protein sequence ID" value="SCZ87989.1"/>
    <property type="molecule type" value="Genomic_DNA"/>
</dbReference>
<feature type="compositionally biased region" description="Pro residues" evidence="1">
    <location>
        <begin position="7"/>
        <end position="17"/>
    </location>
</feature>
<dbReference type="Proteomes" id="UP000249723">
    <property type="component" value="Unassembled WGS sequence"/>
</dbReference>
<feature type="region of interest" description="Disordered" evidence="1">
    <location>
        <begin position="661"/>
        <end position="985"/>
    </location>
</feature>